<dbReference type="Pfam" id="PF00593">
    <property type="entry name" value="TonB_dep_Rec_b-barrel"/>
    <property type="match status" value="1"/>
</dbReference>
<keyword evidence="7 8" id="KW-0998">Cell outer membrane</keyword>
<dbReference type="InterPro" id="IPR012910">
    <property type="entry name" value="Plug_dom"/>
</dbReference>
<reference evidence="12 13" key="1">
    <citation type="submission" date="2017-04" db="EMBL/GenBank/DDBJ databases">
        <authorList>
            <person name="Afonso C.L."/>
            <person name="Miller P.J."/>
            <person name="Scott M.A."/>
            <person name="Spackman E."/>
            <person name="Goraichik I."/>
            <person name="Dimitrov K.M."/>
            <person name="Suarez D.L."/>
            <person name="Swayne D.E."/>
        </authorList>
    </citation>
    <scope>NUCLEOTIDE SEQUENCE [LARGE SCALE GENOMIC DNA]</scope>
    <source>
        <strain evidence="12 13">DSM 19625</strain>
    </source>
</reference>
<comment type="subcellular location">
    <subcellularLocation>
        <location evidence="1 8">Cell outer membrane</location>
        <topology evidence="1 8">Multi-pass membrane protein</topology>
    </subcellularLocation>
</comment>
<evidence type="ECO:0000256" key="6">
    <source>
        <dbReference type="ARBA" id="ARBA00023136"/>
    </source>
</evidence>
<dbReference type="Gene3D" id="2.60.40.1120">
    <property type="entry name" value="Carboxypeptidase-like, regulatory domain"/>
    <property type="match status" value="1"/>
</dbReference>
<gene>
    <name evidence="12" type="ORF">SAMN04488101_11446</name>
</gene>
<dbReference type="PROSITE" id="PS52016">
    <property type="entry name" value="TONB_DEPENDENT_REC_3"/>
    <property type="match status" value="1"/>
</dbReference>
<dbReference type="SUPFAM" id="SSF49464">
    <property type="entry name" value="Carboxypeptidase regulatory domain-like"/>
    <property type="match status" value="1"/>
</dbReference>
<organism evidence="12 13">
    <name type="scientific">Pedobacter nyackensis</name>
    <dbReference type="NCBI Taxonomy" id="475255"/>
    <lineage>
        <taxon>Bacteria</taxon>
        <taxon>Pseudomonadati</taxon>
        <taxon>Bacteroidota</taxon>
        <taxon>Sphingobacteriia</taxon>
        <taxon>Sphingobacteriales</taxon>
        <taxon>Sphingobacteriaceae</taxon>
        <taxon>Pedobacter</taxon>
    </lineage>
</organism>
<dbReference type="InterPro" id="IPR000531">
    <property type="entry name" value="Beta-barrel_TonB"/>
</dbReference>
<name>A0A1W2EPC5_9SPHI</name>
<dbReference type="Proteomes" id="UP000192678">
    <property type="component" value="Unassembled WGS sequence"/>
</dbReference>
<dbReference type="AlphaFoldDB" id="A0A1W2EPC5"/>
<dbReference type="Gene3D" id="2.40.170.20">
    <property type="entry name" value="TonB-dependent receptor, beta-barrel domain"/>
    <property type="match status" value="1"/>
</dbReference>
<evidence type="ECO:0000259" key="10">
    <source>
        <dbReference type="Pfam" id="PF00593"/>
    </source>
</evidence>
<keyword evidence="5 9" id="KW-0798">TonB box</keyword>
<protein>
    <submittedName>
        <fullName evidence="12">TonB-linked outer membrane protein, SusC/RagA family</fullName>
    </submittedName>
</protein>
<dbReference type="Gene3D" id="2.170.130.10">
    <property type="entry name" value="TonB-dependent receptor, plug domain"/>
    <property type="match status" value="1"/>
</dbReference>
<dbReference type="InterPro" id="IPR037066">
    <property type="entry name" value="Plug_dom_sf"/>
</dbReference>
<keyword evidence="3 8" id="KW-1134">Transmembrane beta strand</keyword>
<evidence type="ECO:0000256" key="3">
    <source>
        <dbReference type="ARBA" id="ARBA00022452"/>
    </source>
</evidence>
<dbReference type="GO" id="GO:0009279">
    <property type="term" value="C:cell outer membrane"/>
    <property type="evidence" value="ECO:0007669"/>
    <property type="project" value="UniProtKB-SubCell"/>
</dbReference>
<evidence type="ECO:0000256" key="9">
    <source>
        <dbReference type="RuleBase" id="RU003357"/>
    </source>
</evidence>
<dbReference type="Pfam" id="PF13715">
    <property type="entry name" value="CarbopepD_reg_2"/>
    <property type="match status" value="1"/>
</dbReference>
<keyword evidence="4 8" id="KW-0812">Transmembrane</keyword>
<accession>A0A1W2EPC5</accession>
<dbReference type="STRING" id="475255.SAMN04488101_11446"/>
<evidence type="ECO:0000256" key="8">
    <source>
        <dbReference type="PROSITE-ProRule" id="PRU01360"/>
    </source>
</evidence>
<dbReference type="InterPro" id="IPR023996">
    <property type="entry name" value="TonB-dep_OMP_SusC/RagA"/>
</dbReference>
<sequence length="1114" mass="121982">MQLSAKGFSQKISLNGKGMLVPAVLESIKAQSGFVFLYNSKNLNELKIDVKLKNTDITTALNQIFKDLPFSYSIENKNVFIKEKEKSVVNKVMDYFSDADFKADITVTGRVSDEGGKPIPGASVTIKGTNKIVSTDANGKFTLSAGLNSTLVIRFVGFESQEIRVTGTAPLNIVLKAAYNPLNEVVVTALGIKQEKRALGYAITEIKGQEIAQTQRENFLNSLQGRVAGLTVAHTSGLPGASASVVIRGISSLSGSNQPLFIVDGLPIDNKTFSTGDLASDIPGSATLLSDKGVDFSNRAADINPEDIESITVLKGPEASALYGIDAASGAIVITTKKGVAGTGKINYGNSFKVVKLIKTPEIQTVYGPGTDGISNPDLLSYFGPKYPEGTKFYDNIGTFFQNSLTNRHYLSFEGGVNKKITYRLTGTYLNENGIVPSTALTRLNLGGTTSANITKYLSANITFGYTSQKNDQVYKGSGGVLLGLLTWPSADNAKEYLNPDGTRRTIQEDVTLTNEVENPYFNFEKNVNHTATSRVNTNVELAFDPVKWFSTQGQLGIDNYTNEILLVRHPQSNLGFSKGGVLDVATAVNKNLNAQLLNTVKQDFGRFKTSFLLGGSLNQFSFVTNAVNGEGFLDPDFYSINNTDPTKHRGRTVLRERRLLGVFGNMTVNYNNIVYVTGSFRNDWTSTLPLKNRSFFSPSAQMSFVFSELNPFKTLTWLTYGKLRFSGGSVGKDAPPYGTNPGLENQRTTGGGFSYGFTAPSPDLKAERTRSMEAGAELKFLHSRLGVDLAVYRKKSIDQIIKDLRLSYGTGYILQVFNGGDVINEGIELQLDATPVKTKHFTWDILANFNATRSEVGILPQGLEEYYNSDVMQYLNVRNGVKPGYPATTFTTPLYKRNNQGELLISPVTGLPLRNSAIWEVAGDRNPDFTIGLTNRFIYKNFSLNFLIDFRKGGDIFNATEHFLTSRGLSKHTLNREQPVVIKGVFYDGMENTAKPNYNNIIVTPYYNSTNFYSVNGAINEEDFIEKNIGWIRMRDITLSYKFDQKFLKRTGVFKNASIFFTATDLFLITNYTGLDPAVSGSSAAVGGSGAVGFDYGTFPMPMGLNFGIQVGL</sequence>
<keyword evidence="6 8" id="KW-0472">Membrane</keyword>
<dbReference type="EMBL" id="FWYB01000014">
    <property type="protein sequence ID" value="SMD11525.1"/>
    <property type="molecule type" value="Genomic_DNA"/>
</dbReference>
<evidence type="ECO:0000256" key="1">
    <source>
        <dbReference type="ARBA" id="ARBA00004571"/>
    </source>
</evidence>
<evidence type="ECO:0000256" key="2">
    <source>
        <dbReference type="ARBA" id="ARBA00022448"/>
    </source>
</evidence>
<proteinExistence type="inferred from homology"/>
<dbReference type="InterPro" id="IPR023997">
    <property type="entry name" value="TonB-dep_OMP_SusC/RagA_CS"/>
</dbReference>
<dbReference type="InterPro" id="IPR008969">
    <property type="entry name" value="CarboxyPept-like_regulatory"/>
</dbReference>
<evidence type="ECO:0000313" key="13">
    <source>
        <dbReference type="Proteomes" id="UP000192678"/>
    </source>
</evidence>
<keyword evidence="2 8" id="KW-0813">Transport</keyword>
<evidence type="ECO:0000256" key="4">
    <source>
        <dbReference type="ARBA" id="ARBA00022692"/>
    </source>
</evidence>
<dbReference type="InterPro" id="IPR036942">
    <property type="entry name" value="Beta-barrel_TonB_sf"/>
</dbReference>
<dbReference type="SUPFAM" id="SSF56935">
    <property type="entry name" value="Porins"/>
    <property type="match status" value="1"/>
</dbReference>
<feature type="domain" description="TonB-dependent receptor-like beta-barrel" evidence="10">
    <location>
        <begin position="493"/>
        <end position="858"/>
    </location>
</feature>
<evidence type="ECO:0000256" key="5">
    <source>
        <dbReference type="ARBA" id="ARBA00023077"/>
    </source>
</evidence>
<feature type="domain" description="TonB-dependent receptor plug" evidence="11">
    <location>
        <begin position="196"/>
        <end position="331"/>
    </location>
</feature>
<dbReference type="InterPro" id="IPR039426">
    <property type="entry name" value="TonB-dep_rcpt-like"/>
</dbReference>
<dbReference type="NCBIfam" id="TIGR04056">
    <property type="entry name" value="OMP_RagA_SusC"/>
    <property type="match status" value="1"/>
</dbReference>
<evidence type="ECO:0000313" key="12">
    <source>
        <dbReference type="EMBL" id="SMD11525.1"/>
    </source>
</evidence>
<keyword evidence="13" id="KW-1185">Reference proteome</keyword>
<comment type="similarity">
    <text evidence="8 9">Belongs to the TonB-dependent receptor family.</text>
</comment>
<evidence type="ECO:0000259" key="11">
    <source>
        <dbReference type="Pfam" id="PF07715"/>
    </source>
</evidence>
<dbReference type="Pfam" id="PF07715">
    <property type="entry name" value="Plug"/>
    <property type="match status" value="1"/>
</dbReference>
<dbReference type="NCBIfam" id="TIGR04057">
    <property type="entry name" value="SusC_RagA_signa"/>
    <property type="match status" value="1"/>
</dbReference>
<evidence type="ECO:0000256" key="7">
    <source>
        <dbReference type="ARBA" id="ARBA00023237"/>
    </source>
</evidence>